<evidence type="ECO:0000259" key="12">
    <source>
        <dbReference type="PROSITE" id="PS51384"/>
    </source>
</evidence>
<dbReference type="SUPFAM" id="SSF52218">
    <property type="entry name" value="Flavoproteins"/>
    <property type="match status" value="1"/>
</dbReference>
<dbReference type="InterPro" id="IPR028879">
    <property type="entry name" value="NDOR1"/>
</dbReference>
<protein>
    <recommendedName>
        <fullName evidence="9">NADPH-dependent diflavin oxidoreductase 1</fullName>
        <ecNumber evidence="9">1.18.1.-</ecNumber>
    </recommendedName>
    <alternativeName>
        <fullName evidence="9">NADPH-dependent FMN and FAD-containing oxidoreductase</fullName>
    </alternativeName>
</protein>
<dbReference type="GO" id="GO:0005739">
    <property type="term" value="C:mitochondrion"/>
    <property type="evidence" value="ECO:0007669"/>
    <property type="project" value="UniProtKB-SubCell"/>
</dbReference>
<evidence type="ECO:0000256" key="7">
    <source>
        <dbReference type="ARBA" id="ARBA00022857"/>
    </source>
</evidence>
<dbReference type="InterPro" id="IPR003097">
    <property type="entry name" value="CysJ-like_FAD-binding"/>
</dbReference>
<dbReference type="Pfam" id="PF00667">
    <property type="entry name" value="FAD_binding_1"/>
    <property type="match status" value="1"/>
</dbReference>
<dbReference type="EC" id="1.18.1.-" evidence="9"/>
<reference evidence="13 14" key="1">
    <citation type="journal article" date="2014" name="Genome Announc.">
        <title>Draft genome sequence of the pathogenic fungus Scedosporium apiospermum.</title>
        <authorList>
            <person name="Vandeputte P."/>
            <person name="Ghamrawi S."/>
            <person name="Rechenmann M."/>
            <person name="Iltis A."/>
            <person name="Giraud S."/>
            <person name="Fleury M."/>
            <person name="Thornton C."/>
            <person name="Delhaes L."/>
            <person name="Meyer W."/>
            <person name="Papon N."/>
            <person name="Bouchara J.P."/>
        </authorList>
    </citation>
    <scope>NUCLEOTIDE SEQUENCE [LARGE SCALE GENOMIC DNA]</scope>
    <source>
        <strain evidence="13 14">IHEM 14462</strain>
    </source>
</reference>
<dbReference type="PANTHER" id="PTHR19384:SF10">
    <property type="entry name" value="NADPH-DEPENDENT DIFLAVIN OXIDOREDUCTASE 1"/>
    <property type="match status" value="1"/>
</dbReference>
<evidence type="ECO:0000256" key="10">
    <source>
        <dbReference type="SAM" id="MobiDB-lite"/>
    </source>
</evidence>
<comment type="catalytic activity">
    <reaction evidence="9">
        <text>2 oxidized [2Fe-2S]-[protein] + NADPH = 2 reduced [2Fe-2S]-[protein] + NADP(+) + H(+)</text>
        <dbReference type="Rhea" id="RHEA:67716"/>
        <dbReference type="Rhea" id="RHEA-COMP:17327"/>
        <dbReference type="Rhea" id="RHEA-COMP:17328"/>
        <dbReference type="ChEBI" id="CHEBI:15378"/>
        <dbReference type="ChEBI" id="CHEBI:33737"/>
        <dbReference type="ChEBI" id="CHEBI:33738"/>
        <dbReference type="ChEBI" id="CHEBI:57783"/>
        <dbReference type="ChEBI" id="CHEBI:58349"/>
    </reaction>
</comment>
<evidence type="ECO:0000256" key="5">
    <source>
        <dbReference type="ARBA" id="ARBA00022643"/>
    </source>
</evidence>
<organism evidence="13 14">
    <name type="scientific">Pseudallescheria apiosperma</name>
    <name type="common">Scedosporium apiospermum</name>
    <dbReference type="NCBI Taxonomy" id="563466"/>
    <lineage>
        <taxon>Eukaryota</taxon>
        <taxon>Fungi</taxon>
        <taxon>Dikarya</taxon>
        <taxon>Ascomycota</taxon>
        <taxon>Pezizomycotina</taxon>
        <taxon>Sordariomycetes</taxon>
        <taxon>Hypocreomycetidae</taxon>
        <taxon>Microascales</taxon>
        <taxon>Microascaceae</taxon>
        <taxon>Scedosporium</taxon>
    </lineage>
</organism>
<comment type="cofactor">
    <cofactor evidence="1 9">
        <name>FMN</name>
        <dbReference type="ChEBI" id="CHEBI:58210"/>
    </cofactor>
</comment>
<evidence type="ECO:0000256" key="2">
    <source>
        <dbReference type="ARBA" id="ARBA00001974"/>
    </source>
</evidence>
<comment type="similarity">
    <text evidence="9">In the N-terminal section; belongs to the flavodoxin family.</text>
</comment>
<dbReference type="InterPro" id="IPR029039">
    <property type="entry name" value="Flavoprotein-like_sf"/>
</dbReference>
<dbReference type="HOGENOM" id="CLU_001570_17_6_1"/>
<comment type="caution">
    <text evidence="13">The sequence shown here is derived from an EMBL/GenBank/DDBJ whole genome shotgun (WGS) entry which is preliminary data.</text>
</comment>
<dbReference type="Gene3D" id="1.20.990.10">
    <property type="entry name" value="NADPH-cytochrome p450 Reductase, Chain A, domain 3"/>
    <property type="match status" value="1"/>
</dbReference>
<dbReference type="Pfam" id="PF00258">
    <property type="entry name" value="Flavodoxin_1"/>
    <property type="match status" value="1"/>
</dbReference>
<keyword evidence="3 9" id="KW-0963">Cytoplasm</keyword>
<comment type="subunit">
    <text evidence="9">Interacts with DRE2; as part of the cytosolic iron-sulfur (Fe-S) protein assembly (CIA) machinery.</text>
</comment>
<evidence type="ECO:0000313" key="13">
    <source>
        <dbReference type="EMBL" id="KEZ41207.1"/>
    </source>
</evidence>
<dbReference type="VEuPathDB" id="FungiDB:SAPIO_CDS7293"/>
<sequence>MSAGIPNESESPPNRTILILYGSETGNSQEIAEDLDKCVQRLHFESRLAEMDSVQLSTLLQYSLVVFVIGTTGQGDVPRNATLLWKKLLRRKLAHGCLAAVKFTTFGLGDSSYPKFNWAARKLVRRLEQLGALEVFPSGEADERHAEGTDGLYLRWVAKLQEWLLSAYPISGGLKPLPEEVPLPPRFVLRWDSTETSHDDRSRERSLPVAGGRLLTLVSNERITAPEHFQDVRLLKFDLPDEKDGSKLELNPGDTVTIFPKNTPEDAQKVIDFMEWGSIADTPIDWSKCEKPTTMYVDDTFTLRDLLTHNLDITAVPRRSFLRNISYFASNPDHKERLLEFTSPQFLDEYYDYTTRPRRTILEVLHEFDSVKVPPERALDTFPLIRGREFSIANAGDKLRHPTDPSLQRIELIVALVRYKTILRKERRGLCSRYLDTLAPGTIIPTLHKKSLTTLVGPAVDSKPLVAVATGTGVAPIRSLLYHRNSQTPQAEDAEESENPSAPPAAHLFFGFRNQKADFHFADDWPTFPFLTIHPAESRPAPPETEAPPPSSPGTMVIRRRGTYVQDLVRKEACTVADMVRRDAVFLICGGSHKMAEAVKEAVLFAIETEMGVRDSQGRDEVFGRLNWVQEIW</sequence>
<feature type="binding site" evidence="9">
    <location>
        <begin position="388"/>
        <end position="391"/>
    </location>
    <ligand>
        <name>FAD</name>
        <dbReference type="ChEBI" id="CHEBI:57692"/>
    </ligand>
</feature>
<feature type="binding site" evidence="9">
    <location>
        <begin position="108"/>
        <end position="117"/>
    </location>
    <ligand>
        <name>FMN</name>
        <dbReference type="ChEBI" id="CHEBI:58210"/>
    </ligand>
</feature>
<keyword evidence="5 9" id="KW-0288">FMN</keyword>
<evidence type="ECO:0000256" key="8">
    <source>
        <dbReference type="ARBA" id="ARBA00023002"/>
    </source>
</evidence>
<evidence type="ECO:0000256" key="3">
    <source>
        <dbReference type="ARBA" id="ARBA00022490"/>
    </source>
</evidence>
<keyword evidence="7 9" id="KW-0521">NADP</keyword>
<proteinExistence type="inferred from homology"/>
<dbReference type="InterPro" id="IPR023173">
    <property type="entry name" value="NADPH_Cyt_P450_Rdtase_alpha"/>
</dbReference>
<dbReference type="Proteomes" id="UP000028545">
    <property type="component" value="Unassembled WGS sequence"/>
</dbReference>
<dbReference type="GO" id="GO:0034599">
    <property type="term" value="P:cellular response to oxidative stress"/>
    <property type="evidence" value="ECO:0007669"/>
    <property type="project" value="EnsemblFungi"/>
</dbReference>
<dbReference type="GO" id="GO:0160246">
    <property type="term" value="F:NADPH-iron-sulfur [2Fe-2S] protein oxidoreductase activity"/>
    <property type="evidence" value="ECO:0007669"/>
    <property type="project" value="EnsemblFungi"/>
</dbReference>
<comment type="similarity">
    <text evidence="9">In the C-terminal section; belongs to the flavoprotein pyridine nucleotide cytochrome reductase family.</text>
</comment>
<evidence type="ECO:0000313" key="14">
    <source>
        <dbReference type="Proteomes" id="UP000028545"/>
    </source>
</evidence>
<dbReference type="OMA" id="DSIMGLH"/>
<keyword evidence="6 9" id="KW-0274">FAD</keyword>
<dbReference type="PRINTS" id="PR00369">
    <property type="entry name" value="FLAVODOXIN"/>
</dbReference>
<dbReference type="HAMAP" id="MF_03178">
    <property type="entry name" value="NDOR1"/>
    <property type="match status" value="1"/>
</dbReference>
<feature type="binding site" evidence="9">
    <location>
        <position position="143"/>
    </location>
    <ligand>
        <name>FMN</name>
        <dbReference type="ChEBI" id="CHEBI:58210"/>
    </ligand>
</feature>
<dbReference type="GO" id="GO:0005829">
    <property type="term" value="C:cytosol"/>
    <property type="evidence" value="ECO:0007669"/>
    <property type="project" value="EnsemblFungi"/>
</dbReference>
<dbReference type="InterPro" id="IPR039261">
    <property type="entry name" value="FNR_nucleotide-bd"/>
</dbReference>
<dbReference type="Gene3D" id="3.40.50.80">
    <property type="entry name" value="Nucleotide-binding domain of ferredoxin-NADP reductase (FNR) module"/>
    <property type="match status" value="1"/>
</dbReference>
<dbReference type="PROSITE" id="PS51384">
    <property type="entry name" value="FAD_FR"/>
    <property type="match status" value="1"/>
</dbReference>
<dbReference type="Gene3D" id="2.40.30.10">
    <property type="entry name" value="Translation factors"/>
    <property type="match status" value="1"/>
</dbReference>
<dbReference type="PANTHER" id="PTHR19384">
    <property type="entry name" value="NITRIC OXIDE SYNTHASE-RELATED"/>
    <property type="match status" value="1"/>
</dbReference>
<dbReference type="GO" id="GO:0016651">
    <property type="term" value="F:oxidoreductase activity, acting on NAD(P)H"/>
    <property type="evidence" value="ECO:0007669"/>
    <property type="project" value="UniProtKB-UniRule"/>
</dbReference>
<feature type="domain" description="FAD-binding FR-type" evidence="12">
    <location>
        <begin position="210"/>
        <end position="465"/>
    </location>
</feature>
<feature type="binding site" evidence="9">
    <location>
        <begin position="23"/>
        <end position="28"/>
    </location>
    <ligand>
        <name>FMN</name>
        <dbReference type="ChEBI" id="CHEBI:58210"/>
    </ligand>
</feature>
<dbReference type="SUPFAM" id="SSF63380">
    <property type="entry name" value="Riboflavin synthase domain-like"/>
    <property type="match status" value="1"/>
</dbReference>
<name>A0A084G1J5_PSEDA</name>
<evidence type="ECO:0000256" key="1">
    <source>
        <dbReference type="ARBA" id="ARBA00001917"/>
    </source>
</evidence>
<dbReference type="GO" id="GO:0010181">
    <property type="term" value="F:FMN binding"/>
    <property type="evidence" value="ECO:0007669"/>
    <property type="project" value="UniProtKB-UniRule"/>
</dbReference>
<dbReference type="Gene3D" id="3.40.50.360">
    <property type="match status" value="1"/>
</dbReference>
<dbReference type="Pfam" id="PF00175">
    <property type="entry name" value="NAD_binding_1"/>
    <property type="match status" value="1"/>
</dbReference>
<evidence type="ECO:0000256" key="9">
    <source>
        <dbReference type="HAMAP-Rule" id="MF_03178"/>
    </source>
</evidence>
<comment type="similarity">
    <text evidence="9">Belongs to the NADPH-dependent diflavin oxidoreductase NDOR1 family.</text>
</comment>
<dbReference type="GO" id="GO:0016226">
    <property type="term" value="P:iron-sulfur cluster assembly"/>
    <property type="evidence" value="ECO:0007669"/>
    <property type="project" value="UniProtKB-UniRule"/>
</dbReference>
<comment type="cofactor">
    <cofactor evidence="2 9">
        <name>FAD</name>
        <dbReference type="ChEBI" id="CHEBI:57692"/>
    </cofactor>
</comment>
<evidence type="ECO:0000256" key="4">
    <source>
        <dbReference type="ARBA" id="ARBA00022630"/>
    </source>
</evidence>
<evidence type="ECO:0000259" key="11">
    <source>
        <dbReference type="PROSITE" id="PS50902"/>
    </source>
</evidence>
<dbReference type="RefSeq" id="XP_016641006.1">
    <property type="nucleotide sequence ID" value="XM_016789179.1"/>
</dbReference>
<dbReference type="GO" id="GO:0050661">
    <property type="term" value="F:NADP binding"/>
    <property type="evidence" value="ECO:0007669"/>
    <property type="project" value="UniProtKB-UniRule"/>
</dbReference>
<dbReference type="InterPro" id="IPR001433">
    <property type="entry name" value="OxRdtase_FAD/NAD-bd"/>
</dbReference>
<gene>
    <name evidence="9" type="primary">TAH18</name>
    <name evidence="13" type="ORF">SAPIO_CDS7293</name>
</gene>
<dbReference type="InterPro" id="IPR001094">
    <property type="entry name" value="Flavdoxin-like"/>
</dbReference>
<feature type="binding site" evidence="9">
    <location>
        <begin position="562"/>
        <end position="566"/>
    </location>
    <ligand>
        <name>NADP(+)</name>
        <dbReference type="ChEBI" id="CHEBI:58349"/>
    </ligand>
</feature>
<feature type="domain" description="Flavodoxin-like" evidence="11">
    <location>
        <begin position="17"/>
        <end position="161"/>
    </location>
</feature>
<dbReference type="PRINTS" id="PR00371">
    <property type="entry name" value="FPNCR"/>
</dbReference>
<keyword evidence="14" id="KW-1185">Reference proteome</keyword>
<feature type="compositionally biased region" description="Pro residues" evidence="10">
    <location>
        <begin position="540"/>
        <end position="552"/>
    </location>
</feature>
<dbReference type="GO" id="GO:0050660">
    <property type="term" value="F:flavin adenine dinucleotide binding"/>
    <property type="evidence" value="ECO:0007669"/>
    <property type="project" value="UniProtKB-UniRule"/>
</dbReference>
<keyword evidence="8 9" id="KW-0560">Oxidoreductase</keyword>
<dbReference type="GO" id="GO:0045429">
    <property type="term" value="P:positive regulation of nitric oxide biosynthetic process"/>
    <property type="evidence" value="ECO:0007669"/>
    <property type="project" value="EnsemblFungi"/>
</dbReference>
<keyword evidence="9" id="KW-0496">Mitochondrion</keyword>
<dbReference type="InterPro" id="IPR017938">
    <property type="entry name" value="Riboflavin_synthase-like_b-brl"/>
</dbReference>
<dbReference type="GO" id="GO:0006809">
    <property type="term" value="P:nitric oxide biosynthetic process"/>
    <property type="evidence" value="ECO:0007669"/>
    <property type="project" value="EnsemblFungi"/>
</dbReference>
<dbReference type="KEGG" id="sapo:SAPIO_CDS7293"/>
<dbReference type="GeneID" id="27726365"/>
<comment type="caution">
    <text evidence="9">Lacks conserved residue(s) required for the propagation of feature annotation.</text>
</comment>
<accession>A0A084G1J5</accession>
<feature type="region of interest" description="Disordered" evidence="10">
    <location>
        <begin position="534"/>
        <end position="555"/>
    </location>
</feature>
<dbReference type="PROSITE" id="PS50902">
    <property type="entry name" value="FLAVODOXIN_LIKE"/>
    <property type="match status" value="1"/>
</dbReference>
<dbReference type="InterPro" id="IPR001709">
    <property type="entry name" value="Flavoprot_Pyr_Nucl_cyt_Rdtase"/>
</dbReference>
<dbReference type="InterPro" id="IPR017927">
    <property type="entry name" value="FAD-bd_FR_type"/>
</dbReference>
<dbReference type="OrthoDB" id="1856718at2759"/>
<dbReference type="GO" id="GO:0097361">
    <property type="term" value="C:cytosolic [4Fe-4S] assembly targeting complex"/>
    <property type="evidence" value="ECO:0007669"/>
    <property type="project" value="EnsemblFungi"/>
</dbReference>
<dbReference type="InterPro" id="IPR008254">
    <property type="entry name" value="Flavodoxin/NO_synth"/>
</dbReference>
<dbReference type="EMBL" id="JOWA01000110">
    <property type="protein sequence ID" value="KEZ41207.1"/>
    <property type="molecule type" value="Genomic_DNA"/>
</dbReference>
<dbReference type="AlphaFoldDB" id="A0A084G1J5"/>
<feature type="binding site" evidence="9">
    <location>
        <begin position="429"/>
        <end position="432"/>
    </location>
    <ligand>
        <name>FAD</name>
        <dbReference type="ChEBI" id="CHEBI:57692"/>
    </ligand>
</feature>
<feature type="binding site" evidence="9">
    <location>
        <position position="628"/>
    </location>
    <ligand>
        <name>FAD</name>
        <dbReference type="ChEBI" id="CHEBI:57692"/>
    </ligand>
</feature>
<evidence type="ECO:0000256" key="6">
    <source>
        <dbReference type="ARBA" id="ARBA00022827"/>
    </source>
</evidence>
<feature type="binding site" evidence="9">
    <location>
        <begin position="538"/>
        <end position="539"/>
    </location>
    <ligand>
        <name>NADP(+)</name>
        <dbReference type="ChEBI" id="CHEBI:58349"/>
    </ligand>
</feature>
<feature type="binding site" evidence="9">
    <location>
        <position position="358"/>
    </location>
    <ligand>
        <name>FAD</name>
        <dbReference type="ChEBI" id="CHEBI:57692"/>
    </ligand>
</feature>
<comment type="subcellular location">
    <subcellularLocation>
        <location evidence="9">Cytoplasm</location>
    </subcellularLocation>
    <subcellularLocation>
        <location evidence="9">Mitochondrion</location>
    </subcellularLocation>
    <text evidence="9">Relocalizes to mitochondria after H(2)O(2) exposure.</text>
</comment>
<comment type="function">
    <text evidence="9">NADPH-dependent reductase which is a central component of the cytosolic iron-sulfur (Fe-S) protein assembly (CIA) machinery. Transfers electrons from NADPH via its FAD and FMN prosthetic groups to the [2Fe-2S] cluster of DRE2, another key component of the CIA machinery. In turn, this reduced cluster provides electrons for assembly of cytosolic iron-sulfur cluster proteins. Positively controls H(2)O(2)-induced cell death.</text>
</comment>
<dbReference type="SUPFAM" id="SSF52343">
    <property type="entry name" value="Ferredoxin reductase-like, C-terminal NADP-linked domain"/>
    <property type="match status" value="1"/>
</dbReference>
<feature type="binding site" evidence="9">
    <location>
        <position position="472"/>
    </location>
    <ligand>
        <name>NADP(+)</name>
        <dbReference type="ChEBI" id="CHEBI:58349"/>
    </ligand>
</feature>
<keyword evidence="4 9" id="KW-0285">Flavoprotein</keyword>